<feature type="transmembrane region" description="Helical" evidence="13">
    <location>
        <begin position="45"/>
        <end position="66"/>
    </location>
</feature>
<evidence type="ECO:0000256" key="1">
    <source>
        <dbReference type="ARBA" id="ARBA00004651"/>
    </source>
</evidence>
<keyword evidence="10" id="KW-0408">Iron</keyword>
<protein>
    <submittedName>
        <fullName evidence="15">Thiosulfate reductase cytochrome b subunit</fullName>
    </submittedName>
</protein>
<dbReference type="InterPro" id="IPR011577">
    <property type="entry name" value="Cyt_b561_bac/Ni-Hgenase"/>
</dbReference>
<comment type="caution">
    <text evidence="15">The sequence shown here is derived from an EMBL/GenBank/DDBJ whole genome shotgun (WGS) entry which is preliminary data.</text>
</comment>
<dbReference type="EMBL" id="SOAU01000001">
    <property type="protein sequence ID" value="TDT16821.1"/>
    <property type="molecule type" value="Genomic_DNA"/>
</dbReference>
<dbReference type="InterPro" id="IPR051542">
    <property type="entry name" value="Hydrogenase_cytochrome"/>
</dbReference>
<keyword evidence="4" id="KW-1003">Cell membrane</keyword>
<feature type="domain" description="Cytochrome b561 bacterial/Ni-hydrogenase" evidence="14">
    <location>
        <begin position="39"/>
        <end position="242"/>
    </location>
</feature>
<dbReference type="InterPro" id="IPR016174">
    <property type="entry name" value="Di-haem_cyt_TM"/>
</dbReference>
<evidence type="ECO:0000256" key="4">
    <source>
        <dbReference type="ARBA" id="ARBA00022475"/>
    </source>
</evidence>
<feature type="transmembrane region" description="Helical" evidence="13">
    <location>
        <begin position="102"/>
        <end position="125"/>
    </location>
</feature>
<evidence type="ECO:0000256" key="2">
    <source>
        <dbReference type="ARBA" id="ARBA00008622"/>
    </source>
</evidence>
<dbReference type="SUPFAM" id="SSF81342">
    <property type="entry name" value="Transmembrane di-heme cytochromes"/>
    <property type="match status" value="1"/>
</dbReference>
<evidence type="ECO:0000256" key="11">
    <source>
        <dbReference type="ARBA" id="ARBA00023136"/>
    </source>
</evidence>
<keyword evidence="7" id="KW-0479">Metal-binding</keyword>
<evidence type="ECO:0000256" key="6">
    <source>
        <dbReference type="ARBA" id="ARBA00022692"/>
    </source>
</evidence>
<dbReference type="Proteomes" id="UP000294558">
    <property type="component" value="Unassembled WGS sequence"/>
</dbReference>
<dbReference type="GO" id="GO:0022904">
    <property type="term" value="P:respiratory electron transport chain"/>
    <property type="evidence" value="ECO:0007669"/>
    <property type="project" value="InterPro"/>
</dbReference>
<gene>
    <name evidence="15" type="ORF">BDK89_2419</name>
</gene>
<evidence type="ECO:0000256" key="7">
    <source>
        <dbReference type="ARBA" id="ARBA00022723"/>
    </source>
</evidence>
<evidence type="ECO:0000256" key="13">
    <source>
        <dbReference type="SAM" id="Phobius"/>
    </source>
</evidence>
<proteinExistence type="inferred from homology"/>
<dbReference type="AlphaFoldDB" id="A0A4R7I083"/>
<dbReference type="OrthoDB" id="9795587at2"/>
<dbReference type="InterPro" id="IPR000516">
    <property type="entry name" value="Ni-dep_Hydgase_cyt-B"/>
</dbReference>
<dbReference type="Gene3D" id="1.20.950.20">
    <property type="entry name" value="Transmembrane di-heme cytochromes, Chain C"/>
    <property type="match status" value="1"/>
</dbReference>
<accession>A0A4R7I083</accession>
<feature type="transmembrane region" description="Helical" evidence="13">
    <location>
        <begin position="208"/>
        <end position="229"/>
    </location>
</feature>
<evidence type="ECO:0000256" key="3">
    <source>
        <dbReference type="ARBA" id="ARBA00022448"/>
    </source>
</evidence>
<evidence type="ECO:0000256" key="9">
    <source>
        <dbReference type="ARBA" id="ARBA00022989"/>
    </source>
</evidence>
<dbReference type="GO" id="GO:0020037">
    <property type="term" value="F:heme binding"/>
    <property type="evidence" value="ECO:0007669"/>
    <property type="project" value="TreeGrafter"/>
</dbReference>
<feature type="transmembrane region" description="Helical" evidence="13">
    <location>
        <begin position="168"/>
        <end position="188"/>
    </location>
</feature>
<feature type="region of interest" description="Disordered" evidence="12">
    <location>
        <begin position="1"/>
        <end position="32"/>
    </location>
</feature>
<comment type="similarity">
    <text evidence="2">Belongs to the HupC/HyaC/HydC family.</text>
</comment>
<evidence type="ECO:0000313" key="16">
    <source>
        <dbReference type="Proteomes" id="UP000294558"/>
    </source>
</evidence>
<dbReference type="GO" id="GO:0009055">
    <property type="term" value="F:electron transfer activity"/>
    <property type="evidence" value="ECO:0007669"/>
    <property type="project" value="InterPro"/>
</dbReference>
<keyword evidence="8" id="KW-0249">Electron transport</keyword>
<dbReference type="PRINTS" id="PR00161">
    <property type="entry name" value="NIHGNASECYTB"/>
</dbReference>
<keyword evidence="16" id="KW-1185">Reference proteome</keyword>
<evidence type="ECO:0000256" key="8">
    <source>
        <dbReference type="ARBA" id="ARBA00022982"/>
    </source>
</evidence>
<dbReference type="PANTHER" id="PTHR30485:SF1">
    <property type="entry name" value="CYTOCHROME YDHU-RELATED"/>
    <property type="match status" value="1"/>
</dbReference>
<evidence type="ECO:0000259" key="14">
    <source>
        <dbReference type="Pfam" id="PF01292"/>
    </source>
</evidence>
<keyword evidence="6 13" id="KW-0812">Transmembrane</keyword>
<keyword evidence="5" id="KW-0349">Heme</keyword>
<evidence type="ECO:0000313" key="15">
    <source>
        <dbReference type="EMBL" id="TDT16821.1"/>
    </source>
</evidence>
<evidence type="ECO:0000256" key="12">
    <source>
        <dbReference type="SAM" id="MobiDB-lite"/>
    </source>
</evidence>
<dbReference type="GO" id="GO:0005886">
    <property type="term" value="C:plasma membrane"/>
    <property type="evidence" value="ECO:0007669"/>
    <property type="project" value="UniProtKB-SubCell"/>
</dbReference>
<name>A0A4R7I083_9ACTN</name>
<dbReference type="PANTHER" id="PTHR30485">
    <property type="entry name" value="NI/FE-HYDROGENASE 1 B-TYPE CYTOCHROME SUBUNIT"/>
    <property type="match status" value="1"/>
</dbReference>
<evidence type="ECO:0000256" key="5">
    <source>
        <dbReference type="ARBA" id="ARBA00022617"/>
    </source>
</evidence>
<organism evidence="15 16">
    <name type="scientific">Ilumatobacter fluminis</name>
    <dbReference type="NCBI Taxonomy" id="467091"/>
    <lineage>
        <taxon>Bacteria</taxon>
        <taxon>Bacillati</taxon>
        <taxon>Actinomycetota</taxon>
        <taxon>Acidimicrobiia</taxon>
        <taxon>Acidimicrobiales</taxon>
        <taxon>Ilumatobacteraceae</taxon>
        <taxon>Ilumatobacter</taxon>
    </lineage>
</organism>
<keyword evidence="11 13" id="KW-0472">Membrane</keyword>
<evidence type="ECO:0000256" key="10">
    <source>
        <dbReference type="ARBA" id="ARBA00023004"/>
    </source>
</evidence>
<dbReference type="Pfam" id="PF01292">
    <property type="entry name" value="Ni_hydr_CYTB"/>
    <property type="match status" value="1"/>
</dbReference>
<keyword evidence="9 13" id="KW-1133">Transmembrane helix</keyword>
<keyword evidence="3" id="KW-0813">Transport</keyword>
<reference evidence="15 16" key="1">
    <citation type="submission" date="2019-03" db="EMBL/GenBank/DDBJ databases">
        <title>Sequencing the genomes of 1000 actinobacteria strains.</title>
        <authorList>
            <person name="Klenk H.-P."/>
        </authorList>
    </citation>
    <scope>NUCLEOTIDE SEQUENCE [LARGE SCALE GENOMIC DNA]</scope>
    <source>
        <strain evidence="15 16">DSM 18936</strain>
    </source>
</reference>
<dbReference type="RefSeq" id="WP_133869157.1">
    <property type="nucleotide sequence ID" value="NZ_SOAU01000001.1"/>
</dbReference>
<feature type="compositionally biased region" description="Basic and acidic residues" evidence="12">
    <location>
        <begin position="1"/>
        <end position="21"/>
    </location>
</feature>
<dbReference type="GO" id="GO:0005506">
    <property type="term" value="F:iron ion binding"/>
    <property type="evidence" value="ECO:0007669"/>
    <property type="project" value="InterPro"/>
</dbReference>
<comment type="subcellular location">
    <subcellularLocation>
        <location evidence="1">Cell membrane</location>
        <topology evidence="1">Multi-pass membrane protein</topology>
    </subcellularLocation>
</comment>
<sequence>MTSIDIDHEQHDDRHDQHDDAGPDEPSTPGDDRVARLVHPRAIRWFHWINVPLLTIMVWSGLRIYWAEDVYAFGIGSWEWFAFFPEVVYEQLGLDRRLARGMAFHFSFGWLFVINGVAYSIYLALTGEWRHIVPDRRVPREAAQVVAHDLHLRKDAPPQGKYNAAQRMAYTAVLVMAAILVISGFAIYKPTQLHPLPYLFGGYQGARLTHFAMTIGIVLFFVVHLLQVARAGWNNFRSMITGYSLEPASPADVAAPDVTTPTDEEATS</sequence>